<evidence type="ECO:0000256" key="1">
    <source>
        <dbReference type="ARBA" id="ARBA00004651"/>
    </source>
</evidence>
<comment type="subcellular location">
    <subcellularLocation>
        <location evidence="1">Cell membrane</location>
        <topology evidence="1">Multi-pass membrane protein</topology>
    </subcellularLocation>
</comment>
<dbReference type="Proteomes" id="UP000189933">
    <property type="component" value="Unassembled WGS sequence"/>
</dbReference>
<feature type="transmembrane region" description="Helical" evidence="6">
    <location>
        <begin position="389"/>
        <end position="408"/>
    </location>
</feature>
<feature type="transmembrane region" description="Helical" evidence="6">
    <location>
        <begin position="414"/>
        <end position="435"/>
    </location>
</feature>
<dbReference type="PANTHER" id="PTHR30250:SF24">
    <property type="entry name" value="STAGE V SPORULATION PROTEIN B"/>
    <property type="match status" value="1"/>
</dbReference>
<dbReference type="AlphaFoldDB" id="A0A1T4S2V8"/>
<sequence>MRKQSLLGGTLVLFSSNLVNRILGFIYQIMIVSLIGSQGIGLFNMVYPIYILVLVISSFGLPLAIAKFVAENNQKDPAYSVYILRKSILILLIFSTIITGALYLSLDRIAPLFLTNQNALPILKSLLLSVPVISVCSGFRGFFQGLLMMNAPAISQFVEQVVRVTCGLVFAYILVSKSIVWGAIGSSIGVIAGETIGFLVLLYFFLKWWKKNKRLALSLRKNTVTTKELILFSWPVALSKIVATVLLSFEATLIPRQLVKAGINLNEATSLFGQLSGMAIPILVIPSVLTSALATTLVPAISEANSAGNIPLLRDRIKTSLFFTLLFGLPAVVIFYLFSAQICYLLFKQINAGEALRILAFGGIFYYLQQTTTGILQGLGQTKRPLENMLWGSLVEIILLITLVPIAVDPFKTACWAINVSFFITAILNIVFITKDLGFWSVIETKTIYLIPVILFMGFVAMKIYLLIFVIINSPTLSLITSVGSAIITYATLLIIFKILPYEWLNRLNNYFFFLKK</sequence>
<keyword evidence="2" id="KW-1003">Cell membrane</keyword>
<feature type="transmembrane region" description="Helical" evidence="6">
    <location>
        <begin position="161"/>
        <end position="184"/>
    </location>
</feature>
<dbReference type="InterPro" id="IPR024923">
    <property type="entry name" value="PG_synth_SpoVB"/>
</dbReference>
<protein>
    <submittedName>
        <fullName evidence="7">Stage V sporulation protein B</fullName>
    </submittedName>
</protein>
<feature type="transmembrane region" description="Helical" evidence="6">
    <location>
        <begin position="87"/>
        <end position="106"/>
    </location>
</feature>
<dbReference type="OrthoDB" id="9775950at2"/>
<name>A0A1T4S2V8_9FIRM</name>
<feature type="transmembrane region" description="Helical" evidence="6">
    <location>
        <begin position="278"/>
        <end position="301"/>
    </location>
</feature>
<feature type="transmembrane region" description="Helical" evidence="6">
    <location>
        <begin position="190"/>
        <end position="209"/>
    </location>
</feature>
<feature type="transmembrane region" description="Helical" evidence="6">
    <location>
        <begin position="45"/>
        <end position="66"/>
    </location>
</feature>
<dbReference type="PIRSF" id="PIRSF038958">
    <property type="entry name" value="PG_synth_SpoVB"/>
    <property type="match status" value="1"/>
</dbReference>
<evidence type="ECO:0000256" key="2">
    <source>
        <dbReference type="ARBA" id="ARBA00022475"/>
    </source>
</evidence>
<evidence type="ECO:0000256" key="3">
    <source>
        <dbReference type="ARBA" id="ARBA00022692"/>
    </source>
</evidence>
<evidence type="ECO:0000256" key="5">
    <source>
        <dbReference type="ARBA" id="ARBA00023136"/>
    </source>
</evidence>
<feature type="transmembrane region" description="Helical" evidence="6">
    <location>
        <begin position="229"/>
        <end position="249"/>
    </location>
</feature>
<gene>
    <name evidence="7" type="ORF">SAMN02745885_02411</name>
</gene>
<proteinExistence type="predicted"/>
<evidence type="ECO:0000313" key="7">
    <source>
        <dbReference type="EMBL" id="SKA22619.1"/>
    </source>
</evidence>
<feature type="transmembrane region" description="Helical" evidence="6">
    <location>
        <begin position="478"/>
        <end position="500"/>
    </location>
</feature>
<dbReference type="EMBL" id="FUXM01000041">
    <property type="protein sequence ID" value="SKA22619.1"/>
    <property type="molecule type" value="Genomic_DNA"/>
</dbReference>
<dbReference type="InterPro" id="IPR002797">
    <property type="entry name" value="Polysacc_synth"/>
</dbReference>
<organism evidence="7 8">
    <name type="scientific">Carboxydocella sporoproducens DSM 16521</name>
    <dbReference type="NCBI Taxonomy" id="1121270"/>
    <lineage>
        <taxon>Bacteria</taxon>
        <taxon>Bacillati</taxon>
        <taxon>Bacillota</taxon>
        <taxon>Clostridia</taxon>
        <taxon>Eubacteriales</taxon>
        <taxon>Clostridiales Family XVI. Incertae Sedis</taxon>
        <taxon>Carboxydocella</taxon>
    </lineage>
</organism>
<dbReference type="RefSeq" id="WP_159071876.1">
    <property type="nucleotide sequence ID" value="NZ_FUXM01000041.1"/>
</dbReference>
<evidence type="ECO:0000256" key="6">
    <source>
        <dbReference type="SAM" id="Phobius"/>
    </source>
</evidence>
<reference evidence="8" key="1">
    <citation type="submission" date="2017-02" db="EMBL/GenBank/DDBJ databases">
        <authorList>
            <person name="Varghese N."/>
            <person name="Submissions S."/>
        </authorList>
    </citation>
    <scope>NUCLEOTIDE SEQUENCE [LARGE SCALE GENOMIC DNA]</scope>
    <source>
        <strain evidence="8">DSM 16521</strain>
    </source>
</reference>
<dbReference type="Pfam" id="PF01943">
    <property type="entry name" value="Polysacc_synt"/>
    <property type="match status" value="1"/>
</dbReference>
<keyword evidence="4 6" id="KW-1133">Transmembrane helix</keyword>
<feature type="transmembrane region" description="Helical" evidence="6">
    <location>
        <begin position="321"/>
        <end position="338"/>
    </location>
</feature>
<feature type="transmembrane region" description="Helical" evidence="6">
    <location>
        <begin position="447"/>
        <end position="472"/>
    </location>
</feature>
<evidence type="ECO:0000256" key="4">
    <source>
        <dbReference type="ARBA" id="ARBA00022989"/>
    </source>
</evidence>
<keyword evidence="5 6" id="KW-0472">Membrane</keyword>
<accession>A0A1T4S2V8</accession>
<evidence type="ECO:0000313" key="8">
    <source>
        <dbReference type="Proteomes" id="UP000189933"/>
    </source>
</evidence>
<keyword evidence="3 6" id="KW-0812">Transmembrane</keyword>
<dbReference type="GO" id="GO:0005886">
    <property type="term" value="C:plasma membrane"/>
    <property type="evidence" value="ECO:0007669"/>
    <property type="project" value="UniProtKB-SubCell"/>
</dbReference>
<dbReference type="InterPro" id="IPR050833">
    <property type="entry name" value="Poly_Biosynth_Transport"/>
</dbReference>
<dbReference type="CDD" id="cd13124">
    <property type="entry name" value="MATE_SpoVB_like"/>
    <property type="match status" value="1"/>
</dbReference>
<feature type="transmembrane region" description="Helical" evidence="6">
    <location>
        <begin position="126"/>
        <end position="149"/>
    </location>
</feature>
<keyword evidence="8" id="KW-1185">Reference proteome</keyword>
<dbReference type="PANTHER" id="PTHR30250">
    <property type="entry name" value="PST FAMILY PREDICTED COLANIC ACID TRANSPORTER"/>
    <property type="match status" value="1"/>
</dbReference>